<dbReference type="InterPro" id="IPR000504">
    <property type="entry name" value="RRM_dom"/>
</dbReference>
<keyword evidence="3 5" id="KW-0694">RNA-binding</keyword>
<dbReference type="SUPFAM" id="SSF54928">
    <property type="entry name" value="RNA-binding domain, RBD"/>
    <property type="match status" value="1"/>
</dbReference>
<dbReference type="PANTHER" id="PTHR48039:SF5">
    <property type="entry name" value="RNA-BINDING PROTEIN 28"/>
    <property type="match status" value="1"/>
</dbReference>
<comment type="subcellular location">
    <subcellularLocation>
        <location evidence="1">Nucleus</location>
    </subcellularLocation>
</comment>
<dbReference type="GO" id="GO:0005730">
    <property type="term" value="C:nucleolus"/>
    <property type="evidence" value="ECO:0007669"/>
    <property type="project" value="TreeGrafter"/>
</dbReference>
<organism evidence="8 9">
    <name type="scientific">Nesidiocoris tenuis</name>
    <dbReference type="NCBI Taxonomy" id="355587"/>
    <lineage>
        <taxon>Eukaryota</taxon>
        <taxon>Metazoa</taxon>
        <taxon>Ecdysozoa</taxon>
        <taxon>Arthropoda</taxon>
        <taxon>Hexapoda</taxon>
        <taxon>Insecta</taxon>
        <taxon>Pterygota</taxon>
        <taxon>Neoptera</taxon>
        <taxon>Paraneoptera</taxon>
        <taxon>Hemiptera</taxon>
        <taxon>Heteroptera</taxon>
        <taxon>Panheteroptera</taxon>
        <taxon>Cimicomorpha</taxon>
        <taxon>Miridae</taxon>
        <taxon>Dicyphina</taxon>
        <taxon>Nesidiocoris</taxon>
    </lineage>
</organism>
<feature type="compositionally biased region" description="Basic residues" evidence="6">
    <location>
        <begin position="738"/>
        <end position="764"/>
    </location>
</feature>
<evidence type="ECO:0000256" key="4">
    <source>
        <dbReference type="ARBA" id="ARBA00023242"/>
    </source>
</evidence>
<dbReference type="PANTHER" id="PTHR48039">
    <property type="entry name" value="RNA-BINDING MOTIF PROTEIN 14B"/>
    <property type="match status" value="1"/>
</dbReference>
<evidence type="ECO:0000256" key="1">
    <source>
        <dbReference type="ARBA" id="ARBA00004123"/>
    </source>
</evidence>
<keyword evidence="9" id="KW-1185">Reference proteome</keyword>
<feature type="compositionally biased region" description="Basic residues" evidence="6">
    <location>
        <begin position="674"/>
        <end position="685"/>
    </location>
</feature>
<sequence>MSSGSYSSERRYIDPWDVENYIYLRKGPSNPRRRSVCFDQAVKYASYEDRVHAPLNIFLYRRRSGETSYLHFVKTATVPMAPYVTTLNFHDISNVHVQVRKWRYEVSPLRRRYFEYVDNFYIPRMWRIFIVGELYNLNNLDHHSHQGARISSRKLYGGWAIKIRNTTFTPVIAIGWTIVKNQRTTGQTLAVTASANLRPQYQNMEALCVIYAPLADFRTITILPFTSNGGSGRDCPSGTINWATNFIGGLILCNLNDVRKLEWREKKRKKRKRKNDQELRKFGTKKILKGGEEVKTEPEDTEVKKESDSDEEKPDVEELNRSIEIDDDESERLGFDSEGDEDDGREDEERGSSDDDDDDDDESGIGDDESEVEEMDREVKPRVKSERFLELKKKHQEEDQLNLRTLFVKNVPFTATNEDFRKAAEVAGPVSYALVVMDKMTEHSRGTGFIRYEDKDSADSVLSGQVKLIMRGIELQVMRARKKNNDDGENDGKKLAKDSRNLYLAKEGVILAGSPAAEGVSEGDVAKRLKLEQWKTTVLRNLHMFISPVRLVVHNIPLDYDDKKLFSLFKKNSPKGSFITEARIMKTINDAEVGKSKGYGFVTFRRHEDALQALRWINNNPDIFTPNRRPIVAFSVENKKALNIKEKRRLASLKNLDKKKEEVSSSTEVQTVKGKFKAGKRKRKASGGDPKSQKSTEPPTKRGRMEPKEAPGYAGVASKFGNKKLMTKRQIVSQAEKHRLRLKRSKKQMKLSRKQKRLKKIKKR</sequence>
<gene>
    <name evidence="8" type="ORF">NTEN_LOCUS4175</name>
</gene>
<feature type="region of interest" description="Disordered" evidence="6">
    <location>
        <begin position="662"/>
        <end position="764"/>
    </location>
</feature>
<dbReference type="AlphaFoldDB" id="A0A6H5G5T8"/>
<keyword evidence="2" id="KW-0677">Repeat</keyword>
<name>A0A6H5G5T8_9HEMI</name>
<reference evidence="8 9" key="1">
    <citation type="submission" date="2020-02" db="EMBL/GenBank/DDBJ databases">
        <authorList>
            <person name="Ferguson B K."/>
        </authorList>
    </citation>
    <scope>NUCLEOTIDE SEQUENCE [LARGE SCALE GENOMIC DNA]</scope>
</reference>
<dbReference type="EMBL" id="CADCXU010006225">
    <property type="protein sequence ID" value="CAA9997881.1"/>
    <property type="molecule type" value="Genomic_DNA"/>
</dbReference>
<accession>A0A6H5G5T8</accession>
<dbReference type="InterPro" id="IPR012677">
    <property type="entry name" value="Nucleotide-bd_a/b_plait_sf"/>
</dbReference>
<feature type="compositionally biased region" description="Acidic residues" evidence="6">
    <location>
        <begin position="354"/>
        <end position="376"/>
    </location>
</feature>
<evidence type="ECO:0000313" key="9">
    <source>
        <dbReference type="Proteomes" id="UP000479000"/>
    </source>
</evidence>
<dbReference type="InterPro" id="IPR051945">
    <property type="entry name" value="RRM_MRD1_RNA_proc_ribogen"/>
</dbReference>
<feature type="domain" description="RRM" evidence="7">
    <location>
        <begin position="404"/>
        <end position="482"/>
    </location>
</feature>
<feature type="compositionally biased region" description="Acidic residues" evidence="6">
    <location>
        <begin position="337"/>
        <end position="346"/>
    </location>
</feature>
<dbReference type="FunFam" id="3.30.70.330:FF:000182">
    <property type="entry name" value="RNA-binding motif protein 28"/>
    <property type="match status" value="1"/>
</dbReference>
<proteinExistence type="predicted"/>
<protein>
    <recommendedName>
        <fullName evidence="7">RRM domain-containing protein</fullName>
    </recommendedName>
</protein>
<dbReference type="Proteomes" id="UP000479000">
    <property type="component" value="Unassembled WGS sequence"/>
</dbReference>
<evidence type="ECO:0000313" key="8">
    <source>
        <dbReference type="EMBL" id="CAA9997881.1"/>
    </source>
</evidence>
<evidence type="ECO:0000256" key="2">
    <source>
        <dbReference type="ARBA" id="ARBA00022737"/>
    </source>
</evidence>
<evidence type="ECO:0000256" key="3">
    <source>
        <dbReference type="ARBA" id="ARBA00022884"/>
    </source>
</evidence>
<feature type="compositionally biased region" description="Basic and acidic residues" evidence="6">
    <location>
        <begin position="691"/>
        <end position="709"/>
    </location>
</feature>
<keyword evidence="4" id="KW-0539">Nucleus</keyword>
<dbReference type="PROSITE" id="PS50102">
    <property type="entry name" value="RRM"/>
    <property type="match status" value="2"/>
</dbReference>
<dbReference type="OrthoDB" id="3945418at2759"/>
<evidence type="ECO:0000259" key="7">
    <source>
        <dbReference type="PROSITE" id="PS50102"/>
    </source>
</evidence>
<dbReference type="GO" id="GO:0003729">
    <property type="term" value="F:mRNA binding"/>
    <property type="evidence" value="ECO:0007669"/>
    <property type="project" value="TreeGrafter"/>
</dbReference>
<feature type="domain" description="RRM" evidence="7">
    <location>
        <begin position="549"/>
        <end position="649"/>
    </location>
</feature>
<dbReference type="Gene3D" id="3.30.70.330">
    <property type="match status" value="2"/>
</dbReference>
<dbReference type="InterPro" id="IPR035979">
    <property type="entry name" value="RBD_domain_sf"/>
</dbReference>
<dbReference type="CDD" id="cd12416">
    <property type="entry name" value="RRM4_RBM28_like"/>
    <property type="match status" value="1"/>
</dbReference>
<dbReference type="Pfam" id="PF00076">
    <property type="entry name" value="RRM_1"/>
    <property type="match status" value="2"/>
</dbReference>
<feature type="region of interest" description="Disordered" evidence="6">
    <location>
        <begin position="281"/>
        <end position="383"/>
    </location>
</feature>
<dbReference type="SMART" id="SM00360">
    <property type="entry name" value="RRM"/>
    <property type="match status" value="2"/>
</dbReference>
<evidence type="ECO:0000256" key="6">
    <source>
        <dbReference type="SAM" id="MobiDB-lite"/>
    </source>
</evidence>
<feature type="compositionally biased region" description="Basic and acidic residues" evidence="6">
    <location>
        <begin position="289"/>
        <end position="307"/>
    </location>
</feature>
<evidence type="ECO:0000256" key="5">
    <source>
        <dbReference type="PROSITE-ProRule" id="PRU00176"/>
    </source>
</evidence>